<feature type="compositionally biased region" description="Low complexity" evidence="4">
    <location>
        <begin position="232"/>
        <end position="249"/>
    </location>
</feature>
<reference evidence="6 7" key="1">
    <citation type="submission" date="2022-10" db="EMBL/GenBank/DDBJ databases">
        <title>The complete genomes of actinobacterial strains from the NBC collection.</title>
        <authorList>
            <person name="Joergensen T.S."/>
            <person name="Alvarez Arevalo M."/>
            <person name="Sterndorff E.B."/>
            <person name="Faurdal D."/>
            <person name="Vuksanovic O."/>
            <person name="Mourched A.-S."/>
            <person name="Charusanti P."/>
            <person name="Shaw S."/>
            <person name="Blin K."/>
            <person name="Weber T."/>
        </authorList>
    </citation>
    <scope>NUCLEOTIDE SEQUENCE [LARGE SCALE GENOMIC DNA]</scope>
    <source>
        <strain evidence="6 7">NBC_00396</strain>
    </source>
</reference>
<feature type="region of interest" description="Disordered" evidence="4">
    <location>
        <begin position="232"/>
        <end position="323"/>
    </location>
</feature>
<dbReference type="InterPro" id="IPR017871">
    <property type="entry name" value="ABC_transporter-like_CS"/>
</dbReference>
<evidence type="ECO:0000313" key="7">
    <source>
        <dbReference type="Proteomes" id="UP001346877"/>
    </source>
</evidence>
<proteinExistence type="predicted"/>
<evidence type="ECO:0000256" key="3">
    <source>
        <dbReference type="ARBA" id="ARBA00022840"/>
    </source>
</evidence>
<evidence type="ECO:0000256" key="2">
    <source>
        <dbReference type="ARBA" id="ARBA00022741"/>
    </source>
</evidence>
<dbReference type="PANTHER" id="PTHR24220:SF86">
    <property type="entry name" value="ABC TRANSPORTER ABCH.1"/>
    <property type="match status" value="1"/>
</dbReference>
<keyword evidence="1" id="KW-0813">Transport</keyword>
<dbReference type="InterPro" id="IPR003439">
    <property type="entry name" value="ABC_transporter-like_ATP-bd"/>
</dbReference>
<sequence>MTGVPPAIEAVDVSRTYHLDGVSVEALRGVSLVVQPGDYVALVGPSGSGKSTLMHLLGGLDRPTGGRLVIGGRDVNALAPPEMATLRNETIGFVFQAFHLLPRTSAVENVALPLVYRGVSARQRRERAAAMLGRVGLGHRLDHRPNQMSGGEQQRVAIARALVTEPTVLLADEPTGNLDSVTGAAVLELLERLNAESGVALVMVTHDQEVAARARRRITMRDGAVVADSAAAVRPATADSAAAVRPATADGDDPHSDHDRPPSVDHGRPATLVPAPSAEPRSASGSGPGHPSGGSGGAAGATGRLPREADPGEPGVQRPGGAT</sequence>
<dbReference type="PROSITE" id="PS50893">
    <property type="entry name" value="ABC_TRANSPORTER_2"/>
    <property type="match status" value="1"/>
</dbReference>
<dbReference type="CDD" id="cd03255">
    <property type="entry name" value="ABC_MJ0796_LolCDE_FtsE"/>
    <property type="match status" value="1"/>
</dbReference>
<accession>A0ABZ1PEN1</accession>
<evidence type="ECO:0000256" key="1">
    <source>
        <dbReference type="ARBA" id="ARBA00022448"/>
    </source>
</evidence>
<dbReference type="Proteomes" id="UP001346877">
    <property type="component" value="Chromosome"/>
</dbReference>
<dbReference type="PANTHER" id="PTHR24220">
    <property type="entry name" value="IMPORT ATP-BINDING PROTEIN"/>
    <property type="match status" value="1"/>
</dbReference>
<dbReference type="InterPro" id="IPR027417">
    <property type="entry name" value="P-loop_NTPase"/>
</dbReference>
<dbReference type="PROSITE" id="PS00211">
    <property type="entry name" value="ABC_TRANSPORTER_1"/>
    <property type="match status" value="1"/>
</dbReference>
<evidence type="ECO:0000313" key="6">
    <source>
        <dbReference type="EMBL" id="WUI82155.1"/>
    </source>
</evidence>
<protein>
    <submittedName>
        <fullName evidence="6">ABC transporter ATP-binding protein</fullName>
    </submittedName>
</protein>
<dbReference type="RefSeq" id="WP_328369910.1">
    <property type="nucleotide sequence ID" value="NZ_CP107941.1"/>
</dbReference>
<gene>
    <name evidence="6" type="ORF">OG375_30505</name>
</gene>
<feature type="compositionally biased region" description="Gly residues" evidence="4">
    <location>
        <begin position="286"/>
        <end position="300"/>
    </location>
</feature>
<dbReference type="SMART" id="SM00382">
    <property type="entry name" value="AAA"/>
    <property type="match status" value="1"/>
</dbReference>
<dbReference type="GO" id="GO:0005524">
    <property type="term" value="F:ATP binding"/>
    <property type="evidence" value="ECO:0007669"/>
    <property type="project" value="UniProtKB-KW"/>
</dbReference>
<evidence type="ECO:0000256" key="4">
    <source>
        <dbReference type="SAM" id="MobiDB-lite"/>
    </source>
</evidence>
<keyword evidence="2" id="KW-0547">Nucleotide-binding</keyword>
<evidence type="ECO:0000259" key="5">
    <source>
        <dbReference type="PROSITE" id="PS50893"/>
    </source>
</evidence>
<dbReference type="InterPro" id="IPR003593">
    <property type="entry name" value="AAA+_ATPase"/>
</dbReference>
<organism evidence="6 7">
    <name type="scientific">Micromonospora zamorensis</name>
    <dbReference type="NCBI Taxonomy" id="709883"/>
    <lineage>
        <taxon>Bacteria</taxon>
        <taxon>Bacillati</taxon>
        <taxon>Actinomycetota</taxon>
        <taxon>Actinomycetes</taxon>
        <taxon>Micromonosporales</taxon>
        <taxon>Micromonosporaceae</taxon>
        <taxon>Micromonospora</taxon>
    </lineage>
</organism>
<keyword evidence="7" id="KW-1185">Reference proteome</keyword>
<name>A0ABZ1PEN1_9ACTN</name>
<feature type="domain" description="ABC transporter" evidence="5">
    <location>
        <begin position="8"/>
        <end position="247"/>
    </location>
</feature>
<dbReference type="SUPFAM" id="SSF52540">
    <property type="entry name" value="P-loop containing nucleoside triphosphate hydrolases"/>
    <property type="match status" value="1"/>
</dbReference>
<dbReference type="Gene3D" id="3.40.50.300">
    <property type="entry name" value="P-loop containing nucleotide triphosphate hydrolases"/>
    <property type="match status" value="1"/>
</dbReference>
<dbReference type="InterPro" id="IPR017911">
    <property type="entry name" value="MacB-like_ATP-bd"/>
</dbReference>
<keyword evidence="3 6" id="KW-0067">ATP-binding</keyword>
<dbReference type="EMBL" id="CP107941">
    <property type="protein sequence ID" value="WUI82155.1"/>
    <property type="molecule type" value="Genomic_DNA"/>
</dbReference>
<dbReference type="InterPro" id="IPR015854">
    <property type="entry name" value="ABC_transpr_LolD-like"/>
</dbReference>
<dbReference type="Pfam" id="PF00005">
    <property type="entry name" value="ABC_tran"/>
    <property type="match status" value="1"/>
</dbReference>
<feature type="compositionally biased region" description="Basic and acidic residues" evidence="4">
    <location>
        <begin position="252"/>
        <end position="268"/>
    </location>
</feature>